<evidence type="ECO:0000259" key="1">
    <source>
        <dbReference type="Pfam" id="PF11716"/>
    </source>
</evidence>
<sequence>MIDVLAGITDDQLAGATPCDDFTFADLLGHVNTSAIRLAARPPRNRATRPAS</sequence>
<dbReference type="SUPFAM" id="SSF109854">
    <property type="entry name" value="DinB/YfiT-like putative metalloenzymes"/>
    <property type="match status" value="1"/>
</dbReference>
<dbReference type="Pfam" id="PF11716">
    <property type="entry name" value="MDMPI_N"/>
    <property type="match status" value="1"/>
</dbReference>
<gene>
    <name evidence="2" type="ORF">SAMN02787118_12698</name>
</gene>
<keyword evidence="2" id="KW-0670">Pyruvate</keyword>
<keyword evidence="2" id="KW-0413">Isomerase</keyword>
<dbReference type="EMBL" id="FONR01000026">
    <property type="protein sequence ID" value="SFG70515.1"/>
    <property type="molecule type" value="Genomic_DNA"/>
</dbReference>
<evidence type="ECO:0000313" key="2">
    <source>
        <dbReference type="EMBL" id="SFG70515.1"/>
    </source>
</evidence>
<dbReference type="GO" id="GO:0016853">
    <property type="term" value="F:isomerase activity"/>
    <property type="evidence" value="ECO:0007669"/>
    <property type="project" value="UniProtKB-KW"/>
</dbReference>
<dbReference type="AlphaFoldDB" id="A0A1I2U045"/>
<dbReference type="Proteomes" id="UP000181942">
    <property type="component" value="Unassembled WGS sequence"/>
</dbReference>
<dbReference type="InterPro" id="IPR024344">
    <property type="entry name" value="MDMPI_metal-binding"/>
</dbReference>
<protein>
    <submittedName>
        <fullName evidence="2">Mycothiol maleylpyruvate isomerase N-terminal domain-containing protein</fullName>
    </submittedName>
</protein>
<dbReference type="Gene3D" id="1.20.120.450">
    <property type="entry name" value="dinb family like domain"/>
    <property type="match status" value="1"/>
</dbReference>
<evidence type="ECO:0000313" key="3">
    <source>
        <dbReference type="Proteomes" id="UP000181942"/>
    </source>
</evidence>
<name>A0A1I2U045_9ACTN</name>
<feature type="domain" description="Mycothiol-dependent maleylpyruvate isomerase metal-binding" evidence="1">
    <location>
        <begin position="3"/>
        <end position="49"/>
    </location>
</feature>
<proteinExistence type="predicted"/>
<dbReference type="InterPro" id="IPR034660">
    <property type="entry name" value="DinB/YfiT-like"/>
</dbReference>
<reference evidence="2 3" key="1">
    <citation type="submission" date="2016-10" db="EMBL/GenBank/DDBJ databases">
        <authorList>
            <person name="de Groot N.N."/>
        </authorList>
    </citation>
    <scope>NUCLEOTIDE SEQUENCE [LARGE SCALE GENOMIC DNA]</scope>
    <source>
        <strain evidence="2 3">OK461</strain>
    </source>
</reference>
<accession>A0A1I2U045</accession>
<dbReference type="GO" id="GO:0046872">
    <property type="term" value="F:metal ion binding"/>
    <property type="evidence" value="ECO:0007669"/>
    <property type="project" value="InterPro"/>
</dbReference>
<organism evidence="2 3">
    <name type="scientific">Streptomyces mirabilis</name>
    <dbReference type="NCBI Taxonomy" id="68239"/>
    <lineage>
        <taxon>Bacteria</taxon>
        <taxon>Bacillati</taxon>
        <taxon>Actinomycetota</taxon>
        <taxon>Actinomycetes</taxon>
        <taxon>Kitasatosporales</taxon>
        <taxon>Streptomycetaceae</taxon>
        <taxon>Streptomyces</taxon>
    </lineage>
</organism>